<protein>
    <submittedName>
        <fullName evidence="1">Uncharacterized protein</fullName>
    </submittedName>
</protein>
<keyword evidence="2" id="KW-1185">Reference proteome</keyword>
<dbReference type="Proteomes" id="UP001154114">
    <property type="component" value="Chromosome 17"/>
</dbReference>
<sequence>MCMRVACSAVRQDGGGARRACALRTHITTPVSANIITRAWRYSTISLSVVVVGDTRLDRARLEAANCFRFFIWLLAVVWDVQACHVCPNLEHCGRLRLNAACLFPSNKFERGPYQAIATFE</sequence>
<evidence type="ECO:0000313" key="2">
    <source>
        <dbReference type="Proteomes" id="UP001154114"/>
    </source>
</evidence>
<evidence type="ECO:0000313" key="1">
    <source>
        <dbReference type="EMBL" id="CAD0202429.1"/>
    </source>
</evidence>
<proteinExistence type="predicted"/>
<dbReference type="AlphaFoldDB" id="A0A9N8Q1T0"/>
<reference evidence="1" key="1">
    <citation type="submission" date="2021-12" db="EMBL/GenBank/DDBJ databases">
        <authorList>
            <person name="King R."/>
        </authorList>
    </citation>
    <scope>NUCLEOTIDE SEQUENCE</scope>
</reference>
<accession>A0A9N8Q1T0</accession>
<name>A0A9N8Q1T0_CHRIL</name>
<gene>
    <name evidence="1" type="ORF">CINC_LOCUS4092</name>
</gene>
<dbReference type="EMBL" id="LR824020">
    <property type="protein sequence ID" value="CAD0202429.1"/>
    <property type="molecule type" value="Genomic_DNA"/>
</dbReference>
<organism evidence="1 2">
    <name type="scientific">Chrysodeixis includens</name>
    <name type="common">Soybean looper</name>
    <name type="synonym">Pseudoplusia includens</name>
    <dbReference type="NCBI Taxonomy" id="689277"/>
    <lineage>
        <taxon>Eukaryota</taxon>
        <taxon>Metazoa</taxon>
        <taxon>Ecdysozoa</taxon>
        <taxon>Arthropoda</taxon>
        <taxon>Hexapoda</taxon>
        <taxon>Insecta</taxon>
        <taxon>Pterygota</taxon>
        <taxon>Neoptera</taxon>
        <taxon>Endopterygota</taxon>
        <taxon>Lepidoptera</taxon>
        <taxon>Glossata</taxon>
        <taxon>Ditrysia</taxon>
        <taxon>Noctuoidea</taxon>
        <taxon>Noctuidae</taxon>
        <taxon>Plusiinae</taxon>
        <taxon>Chrysodeixis</taxon>
    </lineage>
</organism>